<name>A0A822XZG7_NELNU</name>
<protein>
    <submittedName>
        <fullName evidence="1">Uncharacterized protein</fullName>
    </submittedName>
</protein>
<dbReference type="EMBL" id="DUZY01000001">
    <property type="protein sequence ID" value="DAD25432.1"/>
    <property type="molecule type" value="Genomic_DNA"/>
</dbReference>
<organism evidence="1 2">
    <name type="scientific">Nelumbo nucifera</name>
    <name type="common">Sacred lotus</name>
    <dbReference type="NCBI Taxonomy" id="4432"/>
    <lineage>
        <taxon>Eukaryota</taxon>
        <taxon>Viridiplantae</taxon>
        <taxon>Streptophyta</taxon>
        <taxon>Embryophyta</taxon>
        <taxon>Tracheophyta</taxon>
        <taxon>Spermatophyta</taxon>
        <taxon>Magnoliopsida</taxon>
        <taxon>Proteales</taxon>
        <taxon>Nelumbonaceae</taxon>
        <taxon>Nelumbo</taxon>
    </lineage>
</organism>
<reference evidence="1 2" key="1">
    <citation type="journal article" date="2020" name="Mol. Biol. Evol.">
        <title>Distinct Expression and Methylation Patterns for Genes with Different Fates following a Single Whole-Genome Duplication in Flowering Plants.</title>
        <authorList>
            <person name="Shi T."/>
            <person name="Rahmani R.S."/>
            <person name="Gugger P.F."/>
            <person name="Wang M."/>
            <person name="Li H."/>
            <person name="Zhang Y."/>
            <person name="Li Z."/>
            <person name="Wang Q."/>
            <person name="Van de Peer Y."/>
            <person name="Marchal K."/>
            <person name="Chen J."/>
        </authorList>
    </citation>
    <scope>NUCLEOTIDE SEQUENCE [LARGE SCALE GENOMIC DNA]</scope>
    <source>
        <tissue evidence="1">Leaf</tissue>
    </source>
</reference>
<accession>A0A822XZG7</accession>
<gene>
    <name evidence="1" type="ORF">HUJ06_026896</name>
</gene>
<dbReference type="Proteomes" id="UP000607653">
    <property type="component" value="Unassembled WGS sequence"/>
</dbReference>
<dbReference type="AlphaFoldDB" id="A0A822XZG7"/>
<comment type="caution">
    <text evidence="1">The sequence shown here is derived from an EMBL/GenBank/DDBJ whole genome shotgun (WGS) entry which is preliminary data.</text>
</comment>
<proteinExistence type="predicted"/>
<keyword evidence="2" id="KW-1185">Reference proteome</keyword>
<sequence length="29" mass="3564">MERCTLHMQLIYLQEFWDKIHNPTGTRDS</sequence>
<evidence type="ECO:0000313" key="1">
    <source>
        <dbReference type="EMBL" id="DAD25432.1"/>
    </source>
</evidence>
<evidence type="ECO:0000313" key="2">
    <source>
        <dbReference type="Proteomes" id="UP000607653"/>
    </source>
</evidence>